<keyword evidence="2" id="KW-1185">Reference proteome</keyword>
<dbReference type="EMBL" id="PXOH01000041">
    <property type="protein sequence ID" value="PSF31750.1"/>
    <property type="molecule type" value="Genomic_DNA"/>
</dbReference>
<evidence type="ECO:0000313" key="1">
    <source>
        <dbReference type="EMBL" id="PSF31750.1"/>
    </source>
</evidence>
<gene>
    <name evidence="1" type="ORF">C7H19_22255</name>
</gene>
<evidence type="ECO:0000313" key="2">
    <source>
        <dbReference type="Proteomes" id="UP000239001"/>
    </source>
</evidence>
<comment type="caution">
    <text evidence="1">The sequence shown here is derived from an EMBL/GenBank/DDBJ whole genome shotgun (WGS) entry which is preliminary data.</text>
</comment>
<proteinExistence type="predicted"/>
<sequence>MLTRLANLTEVERGKVLAIRQQILQFDSRLEEIVRTNSFLYGKGKSKPCAEIYFNTHQFCYIFLWLPLPNRHTNSFARMRVGTDDYVTVRSLAHIPQGKHHASSSYNWELYKRQLNVFDKKKDYQALCKVGNAVIGLVDFALSKWLEKI</sequence>
<dbReference type="OrthoDB" id="442038at2"/>
<dbReference type="Proteomes" id="UP000239001">
    <property type="component" value="Unassembled WGS sequence"/>
</dbReference>
<protein>
    <submittedName>
        <fullName evidence="1">Uncharacterized protein</fullName>
    </submittedName>
</protein>
<dbReference type="AlphaFoldDB" id="A0A2T1LS11"/>
<reference evidence="1 2" key="2">
    <citation type="submission" date="2018-03" db="EMBL/GenBank/DDBJ databases">
        <authorList>
            <person name="Keele B.F."/>
        </authorList>
    </citation>
    <scope>NUCLEOTIDE SEQUENCE [LARGE SCALE GENOMIC DNA]</scope>
    <source>
        <strain evidence="1 2">CCALA 016</strain>
    </source>
</reference>
<reference evidence="1 2" key="1">
    <citation type="submission" date="2018-03" db="EMBL/GenBank/DDBJ databases">
        <title>The ancient ancestry and fast evolution of plastids.</title>
        <authorList>
            <person name="Moore K.R."/>
            <person name="Magnabosco C."/>
            <person name="Momper L."/>
            <person name="Gold D.A."/>
            <person name="Bosak T."/>
            <person name="Fournier G.P."/>
        </authorList>
    </citation>
    <scope>NUCLEOTIDE SEQUENCE [LARGE SCALE GENOMIC DNA]</scope>
    <source>
        <strain evidence="1 2">CCALA 016</strain>
    </source>
</reference>
<dbReference type="RefSeq" id="WP_106459116.1">
    <property type="nucleotide sequence ID" value="NZ_PXOH01000041.1"/>
</dbReference>
<name>A0A2T1LS11_9CHRO</name>
<accession>A0A2T1LS11</accession>
<organism evidence="1 2">
    <name type="scientific">Aphanothece hegewaldii CCALA 016</name>
    <dbReference type="NCBI Taxonomy" id="2107694"/>
    <lineage>
        <taxon>Bacteria</taxon>
        <taxon>Bacillati</taxon>
        <taxon>Cyanobacteriota</taxon>
        <taxon>Cyanophyceae</taxon>
        <taxon>Oscillatoriophycideae</taxon>
        <taxon>Chroococcales</taxon>
        <taxon>Aphanothecaceae</taxon>
        <taxon>Aphanothece</taxon>
    </lineage>
</organism>